<keyword evidence="2" id="KW-0472">Membrane</keyword>
<feature type="chain" id="PRO_5045548880" evidence="3">
    <location>
        <begin position="22"/>
        <end position="162"/>
    </location>
</feature>
<keyword evidence="2" id="KW-1133">Transmembrane helix</keyword>
<dbReference type="Proteomes" id="UP001189429">
    <property type="component" value="Unassembled WGS sequence"/>
</dbReference>
<evidence type="ECO:0000256" key="1">
    <source>
        <dbReference type="SAM" id="MobiDB-lite"/>
    </source>
</evidence>
<feature type="transmembrane region" description="Helical" evidence="2">
    <location>
        <begin position="94"/>
        <end position="118"/>
    </location>
</feature>
<name>A0ABN9PQC1_9DINO</name>
<reference evidence="4" key="1">
    <citation type="submission" date="2023-10" db="EMBL/GenBank/DDBJ databases">
        <authorList>
            <person name="Chen Y."/>
            <person name="Shah S."/>
            <person name="Dougan E. K."/>
            <person name="Thang M."/>
            <person name="Chan C."/>
        </authorList>
    </citation>
    <scope>NUCLEOTIDE SEQUENCE [LARGE SCALE GENOMIC DNA]</scope>
</reference>
<evidence type="ECO:0000256" key="2">
    <source>
        <dbReference type="SAM" id="Phobius"/>
    </source>
</evidence>
<feature type="transmembrane region" description="Helical" evidence="2">
    <location>
        <begin position="40"/>
        <end position="64"/>
    </location>
</feature>
<organism evidence="4 5">
    <name type="scientific">Prorocentrum cordatum</name>
    <dbReference type="NCBI Taxonomy" id="2364126"/>
    <lineage>
        <taxon>Eukaryota</taxon>
        <taxon>Sar</taxon>
        <taxon>Alveolata</taxon>
        <taxon>Dinophyceae</taxon>
        <taxon>Prorocentrales</taxon>
        <taxon>Prorocentraceae</taxon>
        <taxon>Prorocentrum</taxon>
    </lineage>
</organism>
<dbReference type="EMBL" id="CAUYUJ010001314">
    <property type="protein sequence ID" value="CAK0795322.1"/>
    <property type="molecule type" value="Genomic_DNA"/>
</dbReference>
<keyword evidence="2" id="KW-0812">Transmembrane</keyword>
<keyword evidence="3" id="KW-0732">Signal</keyword>
<feature type="signal peptide" evidence="3">
    <location>
        <begin position="1"/>
        <end position="21"/>
    </location>
</feature>
<protein>
    <submittedName>
        <fullName evidence="4">Uncharacterized protein</fullName>
    </submittedName>
</protein>
<feature type="region of interest" description="Disordered" evidence="1">
    <location>
        <begin position="137"/>
        <end position="162"/>
    </location>
</feature>
<evidence type="ECO:0000256" key="3">
    <source>
        <dbReference type="SAM" id="SignalP"/>
    </source>
</evidence>
<sequence>MLWSYVLCNCLFCLVAGWALAGDIGPFFLEVVGSKGRASIFAWQCSLEGLISTLLGAPFVGFLAEHYFRYHPTKESVASMSAELRQQNFEALQLSLAVMTTVPWILCFAAISCLHYSYLYDGTGVSKGNAELLDKRPGPSDNYSSTVDQVGCHGMAGPSPDR</sequence>
<evidence type="ECO:0000313" key="5">
    <source>
        <dbReference type="Proteomes" id="UP001189429"/>
    </source>
</evidence>
<comment type="caution">
    <text evidence="4">The sequence shown here is derived from an EMBL/GenBank/DDBJ whole genome shotgun (WGS) entry which is preliminary data.</text>
</comment>
<gene>
    <name evidence="4" type="ORF">PCOR1329_LOCUS5030</name>
</gene>
<proteinExistence type="predicted"/>
<accession>A0ABN9PQC1</accession>
<keyword evidence="5" id="KW-1185">Reference proteome</keyword>
<evidence type="ECO:0000313" key="4">
    <source>
        <dbReference type="EMBL" id="CAK0795322.1"/>
    </source>
</evidence>